<keyword evidence="5" id="KW-1185">Reference proteome</keyword>
<dbReference type="GO" id="GO:0016747">
    <property type="term" value="F:acyltransferase activity, transferring groups other than amino-acyl groups"/>
    <property type="evidence" value="ECO:0007669"/>
    <property type="project" value="InterPro"/>
</dbReference>
<dbReference type="InterPro" id="IPR050832">
    <property type="entry name" value="Bact_Acetyltransf"/>
</dbReference>
<evidence type="ECO:0000259" key="3">
    <source>
        <dbReference type="PROSITE" id="PS51186"/>
    </source>
</evidence>
<dbReference type="InterPro" id="IPR000182">
    <property type="entry name" value="GNAT_dom"/>
</dbReference>
<dbReference type="PANTHER" id="PTHR43877">
    <property type="entry name" value="AMINOALKYLPHOSPHONATE N-ACETYLTRANSFERASE-RELATED-RELATED"/>
    <property type="match status" value="1"/>
</dbReference>
<reference evidence="4 5" key="1">
    <citation type="submission" date="2020-02" db="EMBL/GenBank/DDBJ databases">
        <title>Rhodobacter translucens sp. nov., a novel bacterium isolated from activated sludge.</title>
        <authorList>
            <person name="Liu J."/>
        </authorList>
    </citation>
    <scope>NUCLEOTIDE SEQUENCE [LARGE SCALE GENOMIC DNA]</scope>
    <source>
        <strain evidence="4 5">HX-7-19</strain>
    </source>
</reference>
<dbReference type="Gene3D" id="3.40.630.30">
    <property type="match status" value="1"/>
</dbReference>
<keyword evidence="2" id="KW-0012">Acyltransferase</keyword>
<organism evidence="4 5">
    <name type="scientific">Paragemmobacter kunshanensis</name>
    <dbReference type="NCBI Taxonomy" id="2583234"/>
    <lineage>
        <taxon>Bacteria</taxon>
        <taxon>Pseudomonadati</taxon>
        <taxon>Pseudomonadota</taxon>
        <taxon>Alphaproteobacteria</taxon>
        <taxon>Rhodobacterales</taxon>
        <taxon>Paracoccaceae</taxon>
        <taxon>Paragemmobacter</taxon>
    </lineage>
</organism>
<dbReference type="Proteomes" id="UP000474758">
    <property type="component" value="Unassembled WGS sequence"/>
</dbReference>
<dbReference type="InterPro" id="IPR016181">
    <property type="entry name" value="Acyl_CoA_acyltransferase"/>
</dbReference>
<dbReference type="Pfam" id="PF00583">
    <property type="entry name" value="Acetyltransf_1"/>
    <property type="match status" value="1"/>
</dbReference>
<dbReference type="CDD" id="cd04301">
    <property type="entry name" value="NAT_SF"/>
    <property type="match status" value="1"/>
</dbReference>
<dbReference type="RefSeq" id="WP_165048056.1">
    <property type="nucleotide sequence ID" value="NZ_JAALFE010000004.1"/>
</dbReference>
<dbReference type="EMBL" id="JAALFE010000004">
    <property type="protein sequence ID" value="NGQ90531.1"/>
    <property type="molecule type" value="Genomic_DNA"/>
</dbReference>
<evidence type="ECO:0000313" key="4">
    <source>
        <dbReference type="EMBL" id="NGQ90531.1"/>
    </source>
</evidence>
<protein>
    <submittedName>
        <fullName evidence="4">GNAT family N-acetyltransferase</fullName>
    </submittedName>
</protein>
<sequence length="141" mass="15146">MNTEIRPEIRLATPDDLPALHPMSQRLAAHLGEAPRDIETLHRDAFILPGTRALVARAGTETLGYILLRLTRDPITWASGYEITDLFVAGPHRNRGLGRRLIGAARLLAQAEGRATLTITPGMAALTTTLGAARALPLALA</sequence>
<evidence type="ECO:0000256" key="2">
    <source>
        <dbReference type="ARBA" id="ARBA00023315"/>
    </source>
</evidence>
<evidence type="ECO:0000256" key="1">
    <source>
        <dbReference type="ARBA" id="ARBA00022679"/>
    </source>
</evidence>
<comment type="caution">
    <text evidence="4">The sequence shown here is derived from an EMBL/GenBank/DDBJ whole genome shotgun (WGS) entry which is preliminary data.</text>
</comment>
<proteinExistence type="predicted"/>
<name>A0A6M1U8R8_9RHOB</name>
<dbReference type="PROSITE" id="PS51186">
    <property type="entry name" value="GNAT"/>
    <property type="match status" value="1"/>
</dbReference>
<gene>
    <name evidence="4" type="ORF">G5V65_06445</name>
</gene>
<dbReference type="AlphaFoldDB" id="A0A6M1U8R8"/>
<evidence type="ECO:0000313" key="5">
    <source>
        <dbReference type="Proteomes" id="UP000474758"/>
    </source>
</evidence>
<accession>A0A6M1U8R8</accession>
<feature type="domain" description="N-acetyltransferase" evidence="3">
    <location>
        <begin position="7"/>
        <end position="141"/>
    </location>
</feature>
<keyword evidence="1 4" id="KW-0808">Transferase</keyword>
<dbReference type="SUPFAM" id="SSF55729">
    <property type="entry name" value="Acyl-CoA N-acyltransferases (Nat)"/>
    <property type="match status" value="1"/>
</dbReference>
<dbReference type="PANTHER" id="PTHR43877:SF1">
    <property type="entry name" value="ACETYLTRANSFERASE"/>
    <property type="match status" value="1"/>
</dbReference>